<sequence length="139" mass="15868">TDPKRLKKELTKSLKTIKSDDRILLVGTTHCPFDAELKPFMGCYQRVILIPRPDYASRHLLWRKLIVKYGGQLSNTLDISSLSKVTDGYTPGHMVTAIQQVLTDRRVQLLSKKPLLGVEFLAPLARLDPVYKEEEESFK</sequence>
<dbReference type="InterPro" id="IPR052267">
    <property type="entry name" value="N-DRC_Component"/>
</dbReference>
<comment type="caution">
    <text evidence="3">The sequence shown here is derived from an EMBL/GenBank/DDBJ whole genome shotgun (WGS) entry which is preliminary data.</text>
</comment>
<keyword evidence="1" id="KW-0547">Nucleotide-binding</keyword>
<dbReference type="FunFam" id="1.10.8.60:FF:000064">
    <property type="entry name" value="IQ motif containing with AAA domain 1"/>
    <property type="match status" value="1"/>
</dbReference>
<reference evidence="3" key="1">
    <citation type="submission" date="2021-04" db="EMBL/GenBank/DDBJ databases">
        <authorList>
            <consortium name="Molecular Ecology Group"/>
        </authorList>
    </citation>
    <scope>NUCLEOTIDE SEQUENCE</scope>
</reference>
<evidence type="ECO:0000256" key="1">
    <source>
        <dbReference type="ARBA" id="ARBA00022741"/>
    </source>
</evidence>
<proteinExistence type="predicted"/>
<keyword evidence="2" id="KW-0067">ATP-binding</keyword>
<feature type="non-terminal residue" evidence="3">
    <location>
        <position position="139"/>
    </location>
</feature>
<dbReference type="EMBL" id="CAJHNH020002373">
    <property type="protein sequence ID" value="CAG5126511.1"/>
    <property type="molecule type" value="Genomic_DNA"/>
</dbReference>
<feature type="non-terminal residue" evidence="3">
    <location>
        <position position="1"/>
    </location>
</feature>
<accession>A0A8S3ZHV5</accession>
<evidence type="ECO:0000256" key="2">
    <source>
        <dbReference type="ARBA" id="ARBA00022840"/>
    </source>
</evidence>
<dbReference type="Proteomes" id="UP000678393">
    <property type="component" value="Unassembled WGS sequence"/>
</dbReference>
<keyword evidence="4" id="KW-1185">Reference proteome</keyword>
<name>A0A8S3ZHV5_9EUPU</name>
<dbReference type="Gene3D" id="3.40.50.300">
    <property type="entry name" value="P-loop containing nucleotide triphosphate hydrolases"/>
    <property type="match status" value="1"/>
</dbReference>
<gene>
    <name evidence="3" type="ORF">CUNI_LOCUS12069</name>
</gene>
<dbReference type="Gene3D" id="1.10.8.60">
    <property type="match status" value="1"/>
</dbReference>
<dbReference type="PANTHER" id="PTHR14690">
    <property type="entry name" value="IQ MOTIF CONTAINING WITH AAA DOMAIN 1"/>
    <property type="match status" value="1"/>
</dbReference>
<dbReference type="InterPro" id="IPR027417">
    <property type="entry name" value="P-loop_NTPase"/>
</dbReference>
<evidence type="ECO:0000313" key="3">
    <source>
        <dbReference type="EMBL" id="CAG5126511.1"/>
    </source>
</evidence>
<dbReference type="PANTHER" id="PTHR14690:SF0">
    <property type="entry name" value="IQ MOTIF CONTAINING WITH AAA DOMAIN 1"/>
    <property type="match status" value="1"/>
</dbReference>
<evidence type="ECO:0000313" key="4">
    <source>
        <dbReference type="Proteomes" id="UP000678393"/>
    </source>
</evidence>
<protein>
    <recommendedName>
        <fullName evidence="5">ATPase AAA-type core domain-containing protein</fullName>
    </recommendedName>
</protein>
<dbReference type="GO" id="GO:0005524">
    <property type="term" value="F:ATP binding"/>
    <property type="evidence" value="ECO:0007669"/>
    <property type="project" value="UniProtKB-KW"/>
</dbReference>
<evidence type="ECO:0008006" key="5">
    <source>
        <dbReference type="Google" id="ProtNLM"/>
    </source>
</evidence>
<dbReference type="OrthoDB" id="3046016at2759"/>
<dbReference type="AlphaFoldDB" id="A0A8S3ZHV5"/>
<organism evidence="3 4">
    <name type="scientific">Candidula unifasciata</name>
    <dbReference type="NCBI Taxonomy" id="100452"/>
    <lineage>
        <taxon>Eukaryota</taxon>
        <taxon>Metazoa</taxon>
        <taxon>Spiralia</taxon>
        <taxon>Lophotrochozoa</taxon>
        <taxon>Mollusca</taxon>
        <taxon>Gastropoda</taxon>
        <taxon>Heterobranchia</taxon>
        <taxon>Euthyneura</taxon>
        <taxon>Panpulmonata</taxon>
        <taxon>Eupulmonata</taxon>
        <taxon>Stylommatophora</taxon>
        <taxon>Helicina</taxon>
        <taxon>Helicoidea</taxon>
        <taxon>Geomitridae</taxon>
        <taxon>Candidula</taxon>
    </lineage>
</organism>
<dbReference type="SUPFAM" id="SSF52540">
    <property type="entry name" value="P-loop containing nucleoside triphosphate hydrolases"/>
    <property type="match status" value="1"/>
</dbReference>